<dbReference type="InterPro" id="IPR050221">
    <property type="entry name" value="26S_Proteasome_ATPase"/>
</dbReference>
<comment type="similarity">
    <text evidence="1">Belongs to the AAA ATPase family.</text>
</comment>
<evidence type="ECO:0000256" key="1">
    <source>
        <dbReference type="ARBA" id="ARBA00006914"/>
    </source>
</evidence>
<dbReference type="Proteomes" id="UP001179121">
    <property type="component" value="Chromosome"/>
</dbReference>
<keyword evidence="3 5" id="KW-0067">ATP-binding</keyword>
<sequence length="674" mass="74068">MNRTETVSWHEANQRSLMAELAVLRRVLERRAAQATDDVPFDEASADSEQEAIRMAQEVLPAPAALDRLCATFGLSPFERALLLLCAGMELDAAWGAKCAAAQGDPRRTYPTFSLALAALPEPHWSALNPSAPLRRWRLIEVGAGETLLTSPLRIDERILHDLAGVSHLDERLVGLVDEVLTEEQDELAPSHQTLAGRLAGIWSQASRATALPVVQLCGRDPAAKRMIAATACASLRWRLYRLSAHLIPLSPSELDAMQRLWLREAALTGSALLLECDDTEPADAARDRMATRLIESIEGPLVVAVRERRRAGSRSTISLDVPAPGTAERRTLWARALGSAGASLNGRMEALVSQFSVNVQAIHAACAEAQTPRAAGPSENVADVQAIELASRLWDACRRQARPRLDELAQQIEPSATWEDLVLPDLQRRRLRDMAIHVRQRGKVYEDWGFAAKGARGLGISALFAGASGTGKTMAAEVLANELRLDLYRIDLSQVVSKYIGETEKNLRRVFDAADEGGAILLFDEADALFGKRSEVKDSHDRYANIEVSYLLQRMEAYRGLAILTTNMKSALDQAFLRRIRFIVQFPFPDPEQRAEIWRRVFPQGAPTEGLDEAKLAKLNVAGGHIRNIAVNAAFLAAEAGEPIRMRHLLDAARGEYAKLEKPLTETEIGGWA</sequence>
<dbReference type="KEGG" id="nti:DNFV4_04038"/>
<keyword evidence="2" id="KW-0547">Nucleotide-binding</keyword>
<evidence type="ECO:0000256" key="2">
    <source>
        <dbReference type="ARBA" id="ARBA00022741"/>
    </source>
</evidence>
<dbReference type="Pfam" id="PF00004">
    <property type="entry name" value="AAA"/>
    <property type="match status" value="1"/>
</dbReference>
<evidence type="ECO:0000313" key="6">
    <source>
        <dbReference type="Proteomes" id="UP001179121"/>
    </source>
</evidence>
<evidence type="ECO:0000256" key="3">
    <source>
        <dbReference type="ARBA" id="ARBA00022840"/>
    </source>
</evidence>
<reference evidence="5" key="1">
    <citation type="submission" date="2022-10" db="EMBL/GenBank/DDBJ databases">
        <authorList>
            <person name="Koch H."/>
        </authorList>
    </citation>
    <scope>NUCLEOTIDE SEQUENCE</scope>
    <source>
        <strain evidence="5">DNF</strain>
    </source>
</reference>
<dbReference type="SUPFAM" id="SSF52540">
    <property type="entry name" value="P-loop containing nucleoside triphosphate hydrolases"/>
    <property type="match status" value="1"/>
</dbReference>
<organism evidence="5 6">
    <name type="scientific">Nitrospira tepida</name>
    <dbReference type="NCBI Taxonomy" id="2973512"/>
    <lineage>
        <taxon>Bacteria</taxon>
        <taxon>Pseudomonadati</taxon>
        <taxon>Nitrospirota</taxon>
        <taxon>Nitrospiria</taxon>
        <taxon>Nitrospirales</taxon>
        <taxon>Nitrospiraceae</taxon>
        <taxon>Nitrospira</taxon>
    </lineage>
</organism>
<dbReference type="InterPro" id="IPR003593">
    <property type="entry name" value="AAA+_ATPase"/>
</dbReference>
<name>A0AA86N2T4_9BACT</name>
<dbReference type="InterPro" id="IPR003959">
    <property type="entry name" value="ATPase_AAA_core"/>
</dbReference>
<accession>A0AA86N2T4</accession>
<dbReference type="SMART" id="SM00382">
    <property type="entry name" value="AAA"/>
    <property type="match status" value="1"/>
</dbReference>
<proteinExistence type="inferred from homology"/>
<gene>
    <name evidence="5" type="ORF">DNFV4_04038</name>
</gene>
<dbReference type="CDD" id="cd19481">
    <property type="entry name" value="RecA-like_protease"/>
    <property type="match status" value="1"/>
</dbReference>
<evidence type="ECO:0000259" key="4">
    <source>
        <dbReference type="SMART" id="SM00382"/>
    </source>
</evidence>
<evidence type="ECO:0000313" key="5">
    <source>
        <dbReference type="EMBL" id="CAI4033597.1"/>
    </source>
</evidence>
<dbReference type="EMBL" id="OX365700">
    <property type="protein sequence ID" value="CAI4033597.1"/>
    <property type="molecule type" value="Genomic_DNA"/>
</dbReference>
<dbReference type="Gene3D" id="3.40.50.300">
    <property type="entry name" value="P-loop containing nucleotide triphosphate hydrolases"/>
    <property type="match status" value="1"/>
</dbReference>
<keyword evidence="6" id="KW-1185">Reference proteome</keyword>
<dbReference type="RefSeq" id="WP_289270936.1">
    <property type="nucleotide sequence ID" value="NZ_OX365700.1"/>
</dbReference>
<dbReference type="Pfam" id="PF22977">
    <property type="entry name" value="WHD"/>
    <property type="match status" value="1"/>
</dbReference>
<dbReference type="PANTHER" id="PTHR23073">
    <property type="entry name" value="26S PROTEASOME REGULATORY SUBUNIT"/>
    <property type="match status" value="1"/>
</dbReference>
<dbReference type="GO" id="GO:0005524">
    <property type="term" value="F:ATP binding"/>
    <property type="evidence" value="ECO:0007669"/>
    <property type="project" value="UniProtKB-KW"/>
</dbReference>
<dbReference type="GO" id="GO:0016887">
    <property type="term" value="F:ATP hydrolysis activity"/>
    <property type="evidence" value="ECO:0007669"/>
    <property type="project" value="InterPro"/>
</dbReference>
<dbReference type="InterPro" id="IPR054472">
    <property type="entry name" value="WHD"/>
</dbReference>
<feature type="domain" description="AAA+ ATPase" evidence="4">
    <location>
        <begin position="459"/>
        <end position="593"/>
    </location>
</feature>
<dbReference type="InterPro" id="IPR027417">
    <property type="entry name" value="P-loop_NTPase"/>
</dbReference>
<protein>
    <submittedName>
        <fullName evidence="5">ATP-binding protein</fullName>
    </submittedName>
</protein>
<dbReference type="AlphaFoldDB" id="A0AA86N2T4"/>